<feature type="compositionally biased region" description="Basic residues" evidence="1">
    <location>
        <begin position="201"/>
        <end position="219"/>
    </location>
</feature>
<evidence type="ECO:0000313" key="2">
    <source>
        <dbReference type="EMBL" id="GAX81282.1"/>
    </source>
</evidence>
<feature type="compositionally biased region" description="Low complexity" evidence="1">
    <location>
        <begin position="300"/>
        <end position="314"/>
    </location>
</feature>
<dbReference type="SMART" id="SM00684">
    <property type="entry name" value="DM15"/>
    <property type="match status" value="2"/>
</dbReference>
<keyword evidence="3" id="KW-1185">Reference proteome</keyword>
<evidence type="ECO:0000256" key="1">
    <source>
        <dbReference type="SAM" id="MobiDB-lite"/>
    </source>
</evidence>
<feature type="compositionally biased region" description="Low complexity" evidence="1">
    <location>
        <begin position="8"/>
        <end position="26"/>
    </location>
</feature>
<sequence length="314" mass="34706">MDRDSANGGSVVSMGSSPPSLSLSSCSVSSDGGSSISDREGYVFNPVDYLKFHKDALLQRKNMGLRSPRMKMLYRYWSRFLVDNFNEAMHKSFMVLAQEDAAQGVVYGLNNLFKFFQRYLAEEFDADLFRDFEQLAHRYHDYMGYDLGIKCLIGVLTMGGKEAAATAGYVLSEATEDLLSAWQQHVEMCGSLSASGDDPRRKLHRHLAEKRKKRSKAKGKAGQGSSVHIEQETSASNSGALGSPMLEQPRGKGKSSGSVEGKSGQGPPRYVQRKEKQSIVSPRILPWMQEAVRQQPKSPDLIGLPDRLGDLLGD</sequence>
<dbReference type="Proteomes" id="UP000232323">
    <property type="component" value="Unassembled WGS sequence"/>
</dbReference>
<evidence type="ECO:0000313" key="3">
    <source>
        <dbReference type="Proteomes" id="UP000232323"/>
    </source>
</evidence>
<dbReference type="STRING" id="1157962.A0A250XEF1"/>
<reference evidence="2 3" key="1">
    <citation type="submission" date="2017-08" db="EMBL/GenBank/DDBJ databases">
        <title>Acidophilic green algal genome provides insights into adaptation to an acidic environment.</title>
        <authorList>
            <person name="Hirooka S."/>
            <person name="Hirose Y."/>
            <person name="Kanesaki Y."/>
            <person name="Higuchi S."/>
            <person name="Fujiwara T."/>
            <person name="Onuma R."/>
            <person name="Era A."/>
            <person name="Ohbayashi R."/>
            <person name="Uzuka A."/>
            <person name="Nozaki H."/>
            <person name="Yoshikawa H."/>
            <person name="Miyagishima S.Y."/>
        </authorList>
    </citation>
    <scope>NUCLEOTIDE SEQUENCE [LARGE SCALE GENOMIC DNA]</scope>
    <source>
        <strain evidence="2 3">NIES-2499</strain>
    </source>
</reference>
<dbReference type="GO" id="GO:0000339">
    <property type="term" value="F:RNA cap binding"/>
    <property type="evidence" value="ECO:0007669"/>
    <property type="project" value="InterPro"/>
</dbReference>
<dbReference type="EMBL" id="BEGY01000063">
    <property type="protein sequence ID" value="GAX81282.1"/>
    <property type="molecule type" value="Genomic_DNA"/>
</dbReference>
<proteinExistence type="predicted"/>
<dbReference type="PROSITE" id="PS51257">
    <property type="entry name" value="PROKAR_LIPOPROTEIN"/>
    <property type="match status" value="1"/>
</dbReference>
<protein>
    <submittedName>
        <fullName evidence="2">Uncharacterized protein</fullName>
    </submittedName>
</protein>
<comment type="caution">
    <text evidence="2">The sequence shown here is derived from an EMBL/GenBank/DDBJ whole genome shotgun (WGS) entry which is preliminary data.</text>
</comment>
<feature type="region of interest" description="Disordered" evidence="1">
    <location>
        <begin position="1"/>
        <end position="26"/>
    </location>
</feature>
<dbReference type="OrthoDB" id="340227at2759"/>
<dbReference type="AlphaFoldDB" id="A0A250XEF1"/>
<organism evidence="2 3">
    <name type="scientific">Chlamydomonas eustigma</name>
    <dbReference type="NCBI Taxonomy" id="1157962"/>
    <lineage>
        <taxon>Eukaryota</taxon>
        <taxon>Viridiplantae</taxon>
        <taxon>Chlorophyta</taxon>
        <taxon>core chlorophytes</taxon>
        <taxon>Chlorophyceae</taxon>
        <taxon>CS clade</taxon>
        <taxon>Chlamydomonadales</taxon>
        <taxon>Chlamydomonadaceae</taxon>
        <taxon>Chlamydomonas</taxon>
    </lineage>
</organism>
<gene>
    <name evidence="2" type="ORF">CEUSTIGMA_g8714.t1</name>
</gene>
<feature type="region of interest" description="Disordered" evidence="1">
    <location>
        <begin position="191"/>
        <end position="314"/>
    </location>
</feature>
<dbReference type="GO" id="GO:0048255">
    <property type="term" value="P:mRNA stabilization"/>
    <property type="evidence" value="ECO:0007669"/>
    <property type="project" value="InterPro"/>
</dbReference>
<dbReference type="InterPro" id="IPR006607">
    <property type="entry name" value="DM15"/>
</dbReference>
<name>A0A250XEF1_9CHLO</name>
<feature type="compositionally biased region" description="Low complexity" evidence="1">
    <location>
        <begin position="255"/>
        <end position="266"/>
    </location>
</feature>
<dbReference type="Pfam" id="PF21071">
    <property type="entry name" value="LARP1_HEAT"/>
    <property type="match status" value="1"/>
</dbReference>
<accession>A0A250XEF1</accession>